<dbReference type="WBParaSite" id="PTRK_0000769500.1">
    <property type="protein sequence ID" value="PTRK_0000769500.1"/>
    <property type="gene ID" value="PTRK_0000769500"/>
</dbReference>
<evidence type="ECO:0000256" key="2">
    <source>
        <dbReference type="SAM" id="MobiDB-lite"/>
    </source>
</evidence>
<evidence type="ECO:0000313" key="3">
    <source>
        <dbReference type="Proteomes" id="UP000038045"/>
    </source>
</evidence>
<evidence type="ECO:0000256" key="1">
    <source>
        <dbReference type="SAM" id="Coils"/>
    </source>
</evidence>
<feature type="region of interest" description="Disordered" evidence="2">
    <location>
        <begin position="615"/>
        <end position="634"/>
    </location>
</feature>
<keyword evidence="3" id="KW-1185">Reference proteome</keyword>
<dbReference type="STRING" id="131310.A0A0N4ZID9"/>
<reference evidence="4" key="1">
    <citation type="submission" date="2017-02" db="UniProtKB">
        <authorList>
            <consortium name="WormBaseParasite"/>
        </authorList>
    </citation>
    <scope>IDENTIFICATION</scope>
</reference>
<feature type="coiled-coil region" evidence="1">
    <location>
        <begin position="456"/>
        <end position="590"/>
    </location>
</feature>
<sequence>MINHTLAQGILDFYNELGKECFQCSQVDSLPAAFDLIIPKTMDYVYEVTNFSKVNGVNVFDSLYLMLELLCDDIKFVNVIDHNKAAKDDDLEQLKLLALTLYQLAIIDTSLFTKTVESLSPESIEQVAEFISFFETPWNWPQEQQWAFLLYSKERQSLAPSEIEKENYYAPRQSLTQTPMGWRKPAPPSSTFTSRSRARSMYAFTPARQFNSSFANSPLMDTFNSPSFEAKKELRKVKNAYNKVLKEFEDSEKENSRMNDAFTTMKRHLTDKIVNLEKQLSTKTFECTELSEQIEQLTHCTEEMTKLREDDEKLCIEIDELRRENVRLSNLNSSNKDKIWSLKEEVRDKKQRIISLEKDLIEKDEKLFQEMDKYSVDLDNLRQENMELQEKANDLKERNDGLINDKQRLKEELREERTNSHEQQCVIRDHYNEKIGELDKKISAYILKESTLLSENETLRIKLFNAEENEKDLMDQIKMLEDKLVEKEQLISNATHREELLTTTNTRISLKLKSLESNKEAAEERCQELTRKYNDLMKEKNLCTSEDVINEQVEELETLKKKIEKYEEEKDKYLLEIEDMKEEIKILEDEKKSWYLFKDSGKNFFSPINDEIFNNHPSRSSNTSSISDHHSSDPMDNIFDSESLAMFANSVINEEDHQELCYTTEMDNENIIFISTSGSATQIWNITCDTFTEEKEDEDEYQTATQFLQDSRNSCAGSLFLESIAEEDNPFARSLSTKSFHSKKLTRNPFIKLRRRFSKARL</sequence>
<name>A0A0N4ZID9_PARTI</name>
<dbReference type="Proteomes" id="UP000038045">
    <property type="component" value="Unplaced"/>
</dbReference>
<accession>A0A0N4ZID9</accession>
<feature type="compositionally biased region" description="Low complexity" evidence="2">
    <location>
        <begin position="615"/>
        <end position="626"/>
    </location>
</feature>
<dbReference type="AlphaFoldDB" id="A0A0N4ZID9"/>
<protein>
    <submittedName>
        <fullName evidence="4">DUF5745 domain-containing protein</fullName>
    </submittedName>
</protein>
<evidence type="ECO:0000313" key="4">
    <source>
        <dbReference type="WBParaSite" id="PTRK_0000769500.1"/>
    </source>
</evidence>
<feature type="coiled-coil region" evidence="1">
    <location>
        <begin position="290"/>
        <end position="423"/>
    </location>
</feature>
<organism evidence="3 4">
    <name type="scientific">Parastrongyloides trichosuri</name>
    <name type="common">Possum-specific nematode worm</name>
    <dbReference type="NCBI Taxonomy" id="131310"/>
    <lineage>
        <taxon>Eukaryota</taxon>
        <taxon>Metazoa</taxon>
        <taxon>Ecdysozoa</taxon>
        <taxon>Nematoda</taxon>
        <taxon>Chromadorea</taxon>
        <taxon>Rhabditida</taxon>
        <taxon>Tylenchina</taxon>
        <taxon>Panagrolaimomorpha</taxon>
        <taxon>Strongyloidoidea</taxon>
        <taxon>Strongyloididae</taxon>
        <taxon>Parastrongyloides</taxon>
    </lineage>
</organism>
<proteinExistence type="predicted"/>
<keyword evidence="1" id="KW-0175">Coiled coil</keyword>